<evidence type="ECO:0000313" key="11">
    <source>
        <dbReference type="EMBL" id="KAG2445572.1"/>
    </source>
</evidence>
<dbReference type="EMBL" id="JAEHOC010000001">
    <property type="protein sequence ID" value="KAG2445572.1"/>
    <property type="molecule type" value="Genomic_DNA"/>
</dbReference>
<evidence type="ECO:0000256" key="5">
    <source>
        <dbReference type="ARBA" id="ARBA00022777"/>
    </source>
</evidence>
<dbReference type="Proteomes" id="UP000650467">
    <property type="component" value="Unassembled WGS sequence"/>
</dbReference>
<feature type="region of interest" description="Disordered" evidence="9">
    <location>
        <begin position="1"/>
        <end position="25"/>
    </location>
</feature>
<feature type="region of interest" description="Disordered" evidence="9">
    <location>
        <begin position="648"/>
        <end position="735"/>
    </location>
</feature>
<gene>
    <name evidence="11" type="ORF">HXX76_000184</name>
</gene>
<keyword evidence="4" id="KW-0547">Nucleotide-binding</keyword>
<feature type="region of interest" description="Disordered" evidence="9">
    <location>
        <begin position="1088"/>
        <end position="1110"/>
    </location>
</feature>
<evidence type="ECO:0000256" key="8">
    <source>
        <dbReference type="ARBA" id="ARBA00048367"/>
    </source>
</evidence>
<dbReference type="FunFam" id="1.10.510.10:FF:000980">
    <property type="entry name" value="Predicted protein"/>
    <property type="match status" value="1"/>
</dbReference>
<dbReference type="EC" id="2.7.11.22" evidence="1"/>
<proteinExistence type="predicted"/>
<dbReference type="InterPro" id="IPR008271">
    <property type="entry name" value="Ser/Thr_kinase_AS"/>
</dbReference>
<keyword evidence="5" id="KW-0418">Kinase</keyword>
<feature type="compositionally biased region" description="Low complexity" evidence="9">
    <location>
        <begin position="821"/>
        <end position="835"/>
    </location>
</feature>
<accession>A0A835WDT3</accession>
<feature type="region of interest" description="Disordered" evidence="9">
    <location>
        <begin position="1361"/>
        <end position="1422"/>
    </location>
</feature>
<evidence type="ECO:0000256" key="9">
    <source>
        <dbReference type="SAM" id="MobiDB-lite"/>
    </source>
</evidence>
<evidence type="ECO:0000256" key="4">
    <source>
        <dbReference type="ARBA" id="ARBA00022741"/>
    </source>
</evidence>
<evidence type="ECO:0000256" key="3">
    <source>
        <dbReference type="ARBA" id="ARBA00022679"/>
    </source>
</evidence>
<dbReference type="GO" id="GO:0005524">
    <property type="term" value="F:ATP binding"/>
    <property type="evidence" value="ECO:0007669"/>
    <property type="project" value="UniProtKB-KW"/>
</dbReference>
<protein>
    <recommendedName>
        <fullName evidence="1">cyclin-dependent kinase</fullName>
        <ecNumber evidence="1">2.7.11.22</ecNumber>
    </recommendedName>
</protein>
<keyword evidence="6" id="KW-0067">ATP-binding</keyword>
<feature type="compositionally biased region" description="Low complexity" evidence="9">
    <location>
        <begin position="650"/>
        <end position="680"/>
    </location>
</feature>
<evidence type="ECO:0000256" key="1">
    <source>
        <dbReference type="ARBA" id="ARBA00012425"/>
    </source>
</evidence>
<feature type="compositionally biased region" description="Low complexity" evidence="9">
    <location>
        <begin position="1139"/>
        <end position="1154"/>
    </location>
</feature>
<dbReference type="GO" id="GO:0004693">
    <property type="term" value="F:cyclin-dependent protein serine/threonine kinase activity"/>
    <property type="evidence" value="ECO:0007669"/>
    <property type="project" value="UniProtKB-EC"/>
</dbReference>
<dbReference type="SUPFAM" id="SSF56112">
    <property type="entry name" value="Protein kinase-like (PK-like)"/>
    <property type="match status" value="1"/>
</dbReference>
<dbReference type="Gene3D" id="3.30.200.20">
    <property type="entry name" value="Phosphorylase Kinase, domain 1"/>
    <property type="match status" value="1"/>
</dbReference>
<feature type="domain" description="Protein kinase" evidence="10">
    <location>
        <begin position="32"/>
        <end position="324"/>
    </location>
</feature>
<organism evidence="11 12">
    <name type="scientific">Chlamydomonas incerta</name>
    <dbReference type="NCBI Taxonomy" id="51695"/>
    <lineage>
        <taxon>Eukaryota</taxon>
        <taxon>Viridiplantae</taxon>
        <taxon>Chlorophyta</taxon>
        <taxon>core chlorophytes</taxon>
        <taxon>Chlorophyceae</taxon>
        <taxon>CS clade</taxon>
        <taxon>Chlamydomonadales</taxon>
        <taxon>Chlamydomonadaceae</taxon>
        <taxon>Chlamydomonas</taxon>
    </lineage>
</organism>
<keyword evidence="3" id="KW-0808">Transferase</keyword>
<dbReference type="InterPro" id="IPR050117">
    <property type="entry name" value="MAPK"/>
</dbReference>
<dbReference type="InterPro" id="IPR000719">
    <property type="entry name" value="Prot_kinase_dom"/>
</dbReference>
<dbReference type="FunFam" id="3.30.200.20:FF:000049">
    <property type="entry name" value="cyclin-dependent kinase-like 1 isoform X1"/>
    <property type="match status" value="1"/>
</dbReference>
<comment type="catalytic activity">
    <reaction evidence="7">
        <text>L-threonyl-[protein] + ATP = O-phospho-L-threonyl-[protein] + ADP + H(+)</text>
        <dbReference type="Rhea" id="RHEA:46608"/>
        <dbReference type="Rhea" id="RHEA-COMP:11060"/>
        <dbReference type="Rhea" id="RHEA-COMP:11605"/>
        <dbReference type="ChEBI" id="CHEBI:15378"/>
        <dbReference type="ChEBI" id="CHEBI:30013"/>
        <dbReference type="ChEBI" id="CHEBI:30616"/>
        <dbReference type="ChEBI" id="CHEBI:61977"/>
        <dbReference type="ChEBI" id="CHEBI:456216"/>
        <dbReference type="EC" id="2.7.11.22"/>
    </reaction>
</comment>
<dbReference type="OrthoDB" id="550377at2759"/>
<keyword evidence="12" id="KW-1185">Reference proteome</keyword>
<reference evidence="11" key="1">
    <citation type="journal article" date="2020" name="bioRxiv">
        <title>Comparative genomics of Chlamydomonas.</title>
        <authorList>
            <person name="Craig R.J."/>
            <person name="Hasan A.R."/>
            <person name="Ness R.W."/>
            <person name="Keightley P.D."/>
        </authorList>
    </citation>
    <scope>NUCLEOTIDE SEQUENCE</scope>
    <source>
        <strain evidence="11">SAG 7.73</strain>
    </source>
</reference>
<evidence type="ECO:0000313" key="12">
    <source>
        <dbReference type="Proteomes" id="UP000650467"/>
    </source>
</evidence>
<name>A0A835WDT3_CHLIN</name>
<dbReference type="InterPro" id="IPR011009">
    <property type="entry name" value="Kinase-like_dom_sf"/>
</dbReference>
<dbReference type="PANTHER" id="PTHR24055">
    <property type="entry name" value="MITOGEN-ACTIVATED PROTEIN KINASE"/>
    <property type="match status" value="1"/>
</dbReference>
<sequence length="1449" mass="143207">MCARAGATTHGEGGQSQQFSPKSLSEPAANRYEFVRELDEGSYGCVFACVQRPSGRLVAVKVCKHTEDPVVRRLLLREVGVLRSLPRHPCVVELLDAFRSRSSGRPHLVFECMERSAQQELEALDETRMCPVQLKLVAWQVVMGLAHCHRNNVVHRDLKPGNILLTGSGAACNAKLCDFGFARNTLSGRPDMQERLSSYVVTRWYRAPEILVGDKYGMASDVWALGCTLAELANGGLPLLPGTSSLDQLARIMRCCGPLPPCQALCLHANRRLAPLRKPPPRSRTVAERLPGVDPALVALVTSCLQTDPALRPAARRLLNHPYFADVPRLLRGSPLHRDLLAAAEELQQPTATVLAPQLAVPSAGVAGTRHAPSQQLRELQQWASQRRLLAVTATAAAEAAAAEMAGGPDGTAGARPVTTGAAAIAAPSALDVSSSALAPASSDEGAARFATEAEIPAGSATAAESAAAASAGARVPSAPPGVAARTRPFIAQAVSGGVHSLQPAATASPADAAAAEAKTAATAIASASPWTSAVTAAAAAAAAPAAAVAAVADTAPAATRATTAATAAAPALSATSHAGLAVAAERAAAAAPVPSAAVMNPYARLSGEPAWVGPSHSEGIMRLQPQTSTSVNAESVAVNALSAPLACRSGGSSSGDEAAAEPAEAASASKPEAAAAAGAQQPSVARIKASAASGYCGDGDGESDGADTDATAGGVADEEDVDTPTAAAPAAGHARNALRRRAAITGFLVESSFNGGSGSGSRARFGGTIPVFAAPASSLAPAAAAAAADAASVRPGSAATAAGLVCAAVRGSAAGTAAGGATAPSAAAGTPQSARSGGAGRTMATVSSAGAAADVANAAALATAAACGTQEPPVMPAGTCGTILCSTSSVLLAQLLDTNSPLSGSTAVPATSVVAAVGGGTAAEMAAASVMAAAAMVANTPLLLAPPSTPLRLLGAQGSAGHTSPGIAGSPFAPQQQDQALPEAAAVAAGAEQRMHMLAQYRSMCKRFASRSLCHVDCPPAAAEHTAVPGPEWSGGWCAAAAAPQATEQAVLLPAAALHGAGAHVAATVPRAGYAGRALSSSGVPAGAAPITTFGEQEQQRPPLTQQQLDVERPSPAGLPAAMREAFALQEQARRMRVQQQQQKPLGQTQQAQRAHRQQDTAGQPKEGEQADGYGWSFVSPTQAQAVPAAQHKQHLFSLQDSSRYYTAHSSAVPGHAAAGAAGGAAATAAAAAAAMRLPHERAPTPIWLDGGSISTTGGRSSCGVSNTAIAAVAAAAAATAAAAAPSGVGAGAATPDFAYSVPLTPSALGMLGADGDGAASGRAAISGGGGAVSGHEWAAVGTFADGLVTQAASGLPQDALEGEDEAQRSGPAGGARDPMAAADAGVNATKPAQQQHDGSAAAAAAVSGGGGQTPGAATRANKGRCLGDLVAAVLGGCFGGGRGAARP</sequence>
<evidence type="ECO:0000256" key="6">
    <source>
        <dbReference type="ARBA" id="ARBA00022840"/>
    </source>
</evidence>
<feature type="region of interest" description="Disordered" evidence="9">
    <location>
        <begin position="821"/>
        <end position="842"/>
    </location>
</feature>
<dbReference type="PROSITE" id="PS00108">
    <property type="entry name" value="PROTEIN_KINASE_ST"/>
    <property type="match status" value="1"/>
</dbReference>
<evidence type="ECO:0000256" key="2">
    <source>
        <dbReference type="ARBA" id="ARBA00022527"/>
    </source>
</evidence>
<comment type="catalytic activity">
    <reaction evidence="8">
        <text>L-seryl-[protein] + ATP = O-phospho-L-seryl-[protein] + ADP + H(+)</text>
        <dbReference type="Rhea" id="RHEA:17989"/>
        <dbReference type="Rhea" id="RHEA-COMP:9863"/>
        <dbReference type="Rhea" id="RHEA-COMP:11604"/>
        <dbReference type="ChEBI" id="CHEBI:15378"/>
        <dbReference type="ChEBI" id="CHEBI:29999"/>
        <dbReference type="ChEBI" id="CHEBI:30616"/>
        <dbReference type="ChEBI" id="CHEBI:83421"/>
        <dbReference type="ChEBI" id="CHEBI:456216"/>
        <dbReference type="EC" id="2.7.11.22"/>
    </reaction>
</comment>
<keyword evidence="2" id="KW-0723">Serine/threonine-protein kinase</keyword>
<feature type="region of interest" description="Disordered" evidence="9">
    <location>
        <begin position="1133"/>
        <end position="1177"/>
    </location>
</feature>
<feature type="compositionally biased region" description="Low complexity" evidence="9">
    <location>
        <begin position="1097"/>
        <end position="1110"/>
    </location>
</feature>
<dbReference type="Pfam" id="PF00069">
    <property type="entry name" value="Pkinase"/>
    <property type="match status" value="1"/>
</dbReference>
<dbReference type="PROSITE" id="PS50011">
    <property type="entry name" value="PROTEIN_KINASE_DOM"/>
    <property type="match status" value="1"/>
</dbReference>
<dbReference type="Gene3D" id="1.10.510.10">
    <property type="entry name" value="Transferase(Phosphotransferase) domain 1"/>
    <property type="match status" value="1"/>
</dbReference>
<dbReference type="SMART" id="SM00220">
    <property type="entry name" value="S_TKc"/>
    <property type="match status" value="1"/>
</dbReference>
<evidence type="ECO:0000256" key="7">
    <source>
        <dbReference type="ARBA" id="ARBA00047811"/>
    </source>
</evidence>
<evidence type="ECO:0000259" key="10">
    <source>
        <dbReference type="PROSITE" id="PS50011"/>
    </source>
</evidence>
<comment type="caution">
    <text evidence="11">The sequence shown here is derived from an EMBL/GenBank/DDBJ whole genome shotgun (WGS) entry which is preliminary data.</text>
</comment>